<sequence length="298" mass="31736">MPPTKSVVITGASSGLGLHVAVELARADWHVVLGCRAPERGAAAAALIRERSPAASLEVLEMDLASLDSVRAAASALATGGRPPLHALVSNAGVQVANGVRRSADGHELTFATNHLGHFLLIRLLLDHVAEPGRVVLVSSGTHMGPRHSFGFPAPVWADPALLADPDHSPMDATGRGGRQRYATSKLANLYTTYELARRLGERRITANAFDPGLMPLTGLSRDYPTRIRRVYEALGAFSPLILTFPGSRRRPRPRKGQDQRGGHHGGGSASGLRNRKADDPVGSVLTAHGVVRLMWQV</sequence>
<gene>
    <name evidence="4" type="ORF">EV190_111117</name>
</gene>
<proteinExistence type="inferred from homology"/>
<dbReference type="OrthoDB" id="3237043at2"/>
<comment type="similarity">
    <text evidence="1">Belongs to the short-chain dehydrogenases/reductases (SDR) family.</text>
</comment>
<dbReference type="Pfam" id="PF00106">
    <property type="entry name" value="adh_short"/>
    <property type="match status" value="1"/>
</dbReference>
<dbReference type="PANTHER" id="PTHR24320:SF148">
    <property type="entry name" value="NAD(P)-BINDING ROSSMANN-FOLD SUPERFAMILY PROTEIN"/>
    <property type="match status" value="1"/>
</dbReference>
<evidence type="ECO:0000256" key="2">
    <source>
        <dbReference type="ARBA" id="ARBA00023002"/>
    </source>
</evidence>
<evidence type="ECO:0000313" key="4">
    <source>
        <dbReference type="EMBL" id="TDQ51509.1"/>
    </source>
</evidence>
<dbReference type="EMBL" id="SNYN01000011">
    <property type="protein sequence ID" value="TDQ51509.1"/>
    <property type="molecule type" value="Genomic_DNA"/>
</dbReference>
<organism evidence="4 5">
    <name type="scientific">Actinorugispora endophytica</name>
    <dbReference type="NCBI Taxonomy" id="1605990"/>
    <lineage>
        <taxon>Bacteria</taxon>
        <taxon>Bacillati</taxon>
        <taxon>Actinomycetota</taxon>
        <taxon>Actinomycetes</taxon>
        <taxon>Streptosporangiales</taxon>
        <taxon>Nocardiopsidaceae</taxon>
        <taxon>Actinorugispora</taxon>
    </lineage>
</organism>
<dbReference type="AlphaFoldDB" id="A0A4R6UZE9"/>
<dbReference type="InterPro" id="IPR002347">
    <property type="entry name" value="SDR_fam"/>
</dbReference>
<evidence type="ECO:0000256" key="3">
    <source>
        <dbReference type="SAM" id="MobiDB-lite"/>
    </source>
</evidence>
<dbReference type="Gene3D" id="3.40.50.720">
    <property type="entry name" value="NAD(P)-binding Rossmann-like Domain"/>
    <property type="match status" value="1"/>
</dbReference>
<accession>A0A4R6UZE9</accession>
<dbReference type="SUPFAM" id="SSF51735">
    <property type="entry name" value="NAD(P)-binding Rossmann-fold domains"/>
    <property type="match status" value="1"/>
</dbReference>
<protein>
    <submittedName>
        <fullName evidence="4">Protochlorophyllide reductase</fullName>
    </submittedName>
</protein>
<name>A0A4R6UZE9_9ACTN</name>
<keyword evidence="5" id="KW-1185">Reference proteome</keyword>
<dbReference type="PANTHER" id="PTHR24320">
    <property type="entry name" value="RETINOL DEHYDROGENASE"/>
    <property type="match status" value="1"/>
</dbReference>
<reference evidence="4 5" key="1">
    <citation type="submission" date="2019-03" db="EMBL/GenBank/DDBJ databases">
        <title>Genomic Encyclopedia of Type Strains, Phase IV (KMG-IV): sequencing the most valuable type-strain genomes for metagenomic binning, comparative biology and taxonomic classification.</title>
        <authorList>
            <person name="Goeker M."/>
        </authorList>
    </citation>
    <scope>NUCLEOTIDE SEQUENCE [LARGE SCALE GENOMIC DNA]</scope>
    <source>
        <strain evidence="4 5">DSM 46770</strain>
    </source>
</reference>
<dbReference type="Proteomes" id="UP000295281">
    <property type="component" value="Unassembled WGS sequence"/>
</dbReference>
<dbReference type="InterPro" id="IPR036291">
    <property type="entry name" value="NAD(P)-bd_dom_sf"/>
</dbReference>
<dbReference type="GO" id="GO:0016491">
    <property type="term" value="F:oxidoreductase activity"/>
    <property type="evidence" value="ECO:0007669"/>
    <property type="project" value="UniProtKB-KW"/>
</dbReference>
<feature type="region of interest" description="Disordered" evidence="3">
    <location>
        <begin position="245"/>
        <end position="281"/>
    </location>
</feature>
<dbReference type="PRINTS" id="PR00081">
    <property type="entry name" value="GDHRDH"/>
</dbReference>
<evidence type="ECO:0000256" key="1">
    <source>
        <dbReference type="ARBA" id="ARBA00006484"/>
    </source>
</evidence>
<comment type="caution">
    <text evidence="4">The sequence shown here is derived from an EMBL/GenBank/DDBJ whole genome shotgun (WGS) entry which is preliminary data.</text>
</comment>
<evidence type="ECO:0000313" key="5">
    <source>
        <dbReference type="Proteomes" id="UP000295281"/>
    </source>
</evidence>
<dbReference type="RefSeq" id="WP_133742170.1">
    <property type="nucleotide sequence ID" value="NZ_SNYN01000011.1"/>
</dbReference>
<keyword evidence="2" id="KW-0560">Oxidoreductase</keyword>